<dbReference type="OrthoDB" id="2442707at2"/>
<dbReference type="RefSeq" id="WP_123200198.1">
    <property type="nucleotide sequence ID" value="NZ_RJMB01000004.1"/>
</dbReference>
<comment type="caution">
    <text evidence="2">The sequence shown here is derived from an EMBL/GenBank/DDBJ whole genome shotgun (WGS) entry which is preliminary data.</text>
</comment>
<keyword evidence="3" id="KW-1185">Reference proteome</keyword>
<dbReference type="EMBL" id="RJMB01000004">
    <property type="protein sequence ID" value="RNL86004.1"/>
    <property type="molecule type" value="Genomic_DNA"/>
</dbReference>
<evidence type="ECO:0000313" key="2">
    <source>
        <dbReference type="EMBL" id="RNL86004.1"/>
    </source>
</evidence>
<name>A0A3N0EDV0_9ACTN</name>
<evidence type="ECO:0000259" key="1">
    <source>
        <dbReference type="Pfam" id="PF04738"/>
    </source>
</evidence>
<dbReference type="AlphaFoldDB" id="A0A3N0EDV0"/>
<reference evidence="2 3" key="1">
    <citation type="submission" date="2018-11" db="EMBL/GenBank/DDBJ databases">
        <title>The genome draft of YIM 96095.</title>
        <authorList>
            <person name="Tang S.-K."/>
            <person name="Chunyu W.-X."/>
            <person name="Feng Y.-Z."/>
        </authorList>
    </citation>
    <scope>NUCLEOTIDE SEQUENCE [LARGE SCALE GENOMIC DNA]</scope>
    <source>
        <strain evidence="2 3">YIM 96095</strain>
    </source>
</reference>
<organism evidence="2 3">
    <name type="scientific">Halostreptopolyspora alba</name>
    <dbReference type="NCBI Taxonomy" id="2487137"/>
    <lineage>
        <taxon>Bacteria</taxon>
        <taxon>Bacillati</taxon>
        <taxon>Actinomycetota</taxon>
        <taxon>Actinomycetes</taxon>
        <taxon>Streptosporangiales</taxon>
        <taxon>Nocardiopsidaceae</taxon>
        <taxon>Halostreptopolyspora</taxon>
    </lineage>
</organism>
<sequence>MITDTGPRLIPPPVARVSGLALSALERLRFPDSAAAATEHLRRRDLLTAEGVRLSTELYDVVSDAAAALRPRLVGLRRSLYQARPPATAEWNDQVAAAVPDGLRAEIETWLRQMRAHRQGLTALEDTIARESAGKRDELRELTRDPRLLRGLAQSSPTLLRVAEKWHRTPNAQPKRKSLTRLATYVARGTVKTSPFSTFTTVGFAHLTPEAPSTRLSDDTGPTSLLEIDWLVVNSARQALLDDPELRQVAPVRVNPSASRAGGRVTCLSPVAGEPIVTLPATAAVTQVLDTVTAEPGISLDALLERLSSGETKTEAVVAYVDKLIDSGLLEVQIPVSDQAERPLRELARWLRANSTDGGGSTAEQLERLDTQVGHGTPLDDAAGDPPEHRELLDSAAALSETLGSVAFTRGTDGKIPAHETVLHRRPVVECAEHEWESLRGDLDAIRHWLAVHSPTLPLRALLAEEVESRFGAGSRTPFLEIHQMVQRELEAGTESGGRLATAMRAAVRADPLEEYPSDTQRLRQLRELRDAATRTVLDAPQQGAEITVAADTIRELAAGWPSWVRVPGSVVFWAQQLGAGQRLVLNASATGPGKSRNRIQHQLQLATGERVELDVGAEADHTAELRGAFGYTFNRREALTRYEIDYPGVVSTAPAERRIPMRDLVVAHDPASGLLSLESAGLGHPIRAANLGMLVEKRLPPAARLLNNLFGDGFLKYPATAILTSTVGADGLDPERVFFPRITVGGVVIRRAVWYLRHSRVPVRTTGEGHGAYLCRLLDWLDSHGMPRQCYLRVLDDTVVGNRDGERWAAGKNRKPLYVDFTNLFLVDAFENALAGPTTAAILLEEALPTPADGLPDHNGDRRTVEFVLEMSDRGVHRA</sequence>
<dbReference type="Pfam" id="PF04738">
    <property type="entry name" value="Lant_dehydr_N"/>
    <property type="match status" value="1"/>
</dbReference>
<protein>
    <recommendedName>
        <fullName evidence="1">Lantibiotic dehydratase N-terminal domain-containing protein</fullName>
    </recommendedName>
</protein>
<accession>A0A3N0EDV0</accession>
<feature type="domain" description="Lantibiotic dehydratase N-terminal" evidence="1">
    <location>
        <begin position="144"/>
        <end position="797"/>
    </location>
</feature>
<dbReference type="InterPro" id="IPR006827">
    <property type="entry name" value="Lant_deHydtase_N"/>
</dbReference>
<dbReference type="Proteomes" id="UP000269198">
    <property type="component" value="Unassembled WGS sequence"/>
</dbReference>
<gene>
    <name evidence="2" type="ORF">EFW17_05540</name>
</gene>
<evidence type="ECO:0000313" key="3">
    <source>
        <dbReference type="Proteomes" id="UP000269198"/>
    </source>
</evidence>
<proteinExistence type="predicted"/>